<evidence type="ECO:0000256" key="2">
    <source>
        <dbReference type="ARBA" id="ARBA00023157"/>
    </source>
</evidence>
<evidence type="ECO:0000256" key="3">
    <source>
        <dbReference type="SAM" id="MobiDB-lite"/>
    </source>
</evidence>
<proteinExistence type="predicted"/>
<dbReference type="Pfam" id="PF13472">
    <property type="entry name" value="Lipase_GDSL_2"/>
    <property type="match status" value="1"/>
</dbReference>
<evidence type="ECO:0000313" key="5">
    <source>
        <dbReference type="EMBL" id="MBD8078608.1"/>
    </source>
</evidence>
<comment type="caution">
    <text evidence="5">The sequence shown here is derived from an EMBL/GenBank/DDBJ whole genome shotgun (WGS) entry which is preliminary data.</text>
</comment>
<dbReference type="InterPro" id="IPR006558">
    <property type="entry name" value="LamG-like"/>
</dbReference>
<dbReference type="Gene3D" id="2.130.10.130">
    <property type="entry name" value="Integrin alpha, N-terminal"/>
    <property type="match status" value="1"/>
</dbReference>
<sequence>MDLAPGLWGAPLPMDIDGDGVNDLLVNSTGKPSNGLWSYRNVGTNEEPLFEAPDRLSAGRADSHISYVDGEPVVTTPNRVYPDVAETGFLAGEAIGFDGTVHEPDLPDGRLRGDQWYMVDYDDDGALDVVVGVGDWSEYGWDAAFDDEGNWTNGPLHGYVYLLRNAGTTDVPRYEDPVKIEAAGDAVDVYGTPSPVVADFTGDGDLDLVTGEFRDEPTFFENVGTRADPQYAAGKPVQLTDGGTLALELEMIVVSAIDWDGDGDTDLVIGEEDGRVSLVENTGDLDDGAPVFEPPVYFQQEATHVKVGALSTPSGVDWNGDGRQDLLVGDSAGFVSYVENLGGDDATPSWAAPVRLEADGTVIHHQAGPNGSVQGPAEEKWGYTSPTAADWNGDGLPDVIVNDIWGRVVWYENVGTRTEPELAAAQPVTVQWDGATPKPAWNWWDPQGDELVVQWRTTPVVRDIDGDGLTDLVMTDHEGYLAFYERVETDDGLALRPGERIFIGEEGSSVFEEGRGDAVDAPEGPIRMNQSEDGASGRRKIAMGDWTGDGRTDLIINGTNAQLLENVGDDDEPWLFRLAGDISNGTLAGHTTSPALVNWDGEGPDDLLLGAEDGVLYLQPWNGGDRPDDRWGTPSDDPADLVGSWSFDEGEGHVAQDGSGNGNHGVVDGATWVEGHTGTGLRLDAFNDYVDLSHTVAPFLADAPGITASAWVRPDSLDSGAQRIFGSRIDGGRAGFEVTFENANARARIAVAARSESGDSYRKLRFDTPSIHAGEWHQVTAVADFEKDLVRLYVDGVEVSASSDPQAVFGADAYDLGTPSQPDTIGRSPDGSSYLRGTVDDVQVYRVARDQRDVLLDLVADESSRWVATGDLPQDLGDQVVAATGDARASLAAGDDAAARERVAQLRDELAAGPDAAGVTAPVAALVASADEYLLRADPPSAQCSTADGEPVPTWRSAPAAPRDANEVAQQGFADETIRMVARADVGGCGVRVRLSNEFGTEPVTFDKVSVGERSDGPLVDQDTLVPVTFDSGRTITIPPGEEAVSDVVDLPVGDRAELAVSAYTSGATGPATTHNLARETGFVAPGDHADDAGGDGFLPATTSWMFLSGIDVVRADPTPTVVAVGDSLTDGLGTSLGAEKTWPDQLGDRFLVEQSGAASVVNRGMSAGRLLRDAAGSESDPASLPGAISRLDRDLDDASTAVLLIGINDIIQGQQGEDPVSADDLVAGYEEYVEEAHARGVRVVGATLTPYGGSRNFTEAGEAVRQEANEWIRSSGAFDAVVDLDAAVRDADAPRRIDRRYDLGEGLHLNDAGHRAMSEAFDLDVLLGEPGALSVEAEARCLAGTAYVAVRAVNDGDEPVDVALRTEFGTHVVESVEPGASAYQSFSARAASVPTGTVSAVVPGGEPVEVELAAVSCD</sequence>
<reference evidence="5" key="2">
    <citation type="submission" date="2020-09" db="EMBL/GenBank/DDBJ databases">
        <authorList>
            <person name="Yu Y."/>
        </authorList>
    </citation>
    <scope>NUCLEOTIDE SEQUENCE</scope>
    <source>
        <strain evidence="5">KCTC 49039</strain>
    </source>
</reference>
<dbReference type="Pfam" id="PF13385">
    <property type="entry name" value="Laminin_G_3"/>
    <property type="match status" value="1"/>
</dbReference>
<gene>
    <name evidence="5" type="ORF">IF651_05980</name>
</gene>
<dbReference type="Proteomes" id="UP000610846">
    <property type="component" value="Unassembled WGS sequence"/>
</dbReference>
<dbReference type="SUPFAM" id="SSF49899">
    <property type="entry name" value="Concanavalin A-like lectins/glucanases"/>
    <property type="match status" value="1"/>
</dbReference>
<dbReference type="SMART" id="SM00560">
    <property type="entry name" value="LamGL"/>
    <property type="match status" value="1"/>
</dbReference>
<dbReference type="Gene3D" id="3.40.50.1110">
    <property type="entry name" value="SGNH hydrolase"/>
    <property type="match status" value="1"/>
</dbReference>
<dbReference type="InterPro" id="IPR053140">
    <property type="entry name" value="GDSL_Rv0518-like"/>
</dbReference>
<feature type="domain" description="LamG-like jellyroll fold" evidence="4">
    <location>
        <begin position="704"/>
        <end position="852"/>
    </location>
</feature>
<dbReference type="PANTHER" id="PTHR43784">
    <property type="entry name" value="GDSL-LIKE LIPASE/ACYLHYDROLASE, PUTATIVE (AFU_ORTHOLOGUE AFUA_2G00820)-RELATED"/>
    <property type="match status" value="1"/>
</dbReference>
<dbReference type="PANTHER" id="PTHR43784:SF2">
    <property type="entry name" value="GDSL-LIKE LIPASE_ACYLHYDROLASE, PUTATIVE (AFU_ORTHOLOGUE AFUA_2G00820)-RELATED"/>
    <property type="match status" value="1"/>
</dbReference>
<keyword evidence="1" id="KW-0732">Signal</keyword>
<dbReference type="Gene3D" id="2.60.120.200">
    <property type="match status" value="1"/>
</dbReference>
<keyword evidence="2" id="KW-1015">Disulfide bond</keyword>
<dbReference type="SUPFAM" id="SSF52266">
    <property type="entry name" value="SGNH hydrolase"/>
    <property type="match status" value="1"/>
</dbReference>
<evidence type="ECO:0000259" key="4">
    <source>
        <dbReference type="SMART" id="SM00560"/>
    </source>
</evidence>
<evidence type="ECO:0000313" key="6">
    <source>
        <dbReference type="Proteomes" id="UP000610846"/>
    </source>
</evidence>
<dbReference type="InterPro" id="IPR028994">
    <property type="entry name" value="Integrin_alpha_N"/>
</dbReference>
<protein>
    <submittedName>
        <fullName evidence="5">VCBS repeat-containing protein</fullName>
    </submittedName>
</protein>
<reference evidence="5" key="1">
    <citation type="journal article" date="2018" name="Curr. Microbiol.">
        <title>Cellulosimicrobium arenosum sp. nov., Isolated from Marine Sediment Sand.</title>
        <authorList>
            <person name="Oh M."/>
            <person name="Kim J.H."/>
            <person name="Yoon J.H."/>
            <person name="Schumann P."/>
            <person name="Kim W."/>
        </authorList>
    </citation>
    <scope>NUCLEOTIDE SEQUENCE</scope>
    <source>
        <strain evidence="5">KCTC 49039</strain>
    </source>
</reference>
<organism evidence="5 6">
    <name type="scientific">Cellulosimicrobium arenosum</name>
    <dbReference type="NCBI Taxonomy" id="2708133"/>
    <lineage>
        <taxon>Bacteria</taxon>
        <taxon>Bacillati</taxon>
        <taxon>Actinomycetota</taxon>
        <taxon>Actinomycetes</taxon>
        <taxon>Micrococcales</taxon>
        <taxon>Promicromonosporaceae</taxon>
        <taxon>Cellulosimicrobium</taxon>
    </lineage>
</organism>
<dbReference type="InterPro" id="IPR036514">
    <property type="entry name" value="SGNH_hydro_sf"/>
</dbReference>
<evidence type="ECO:0000256" key="1">
    <source>
        <dbReference type="ARBA" id="ARBA00022729"/>
    </source>
</evidence>
<dbReference type="InterPro" id="IPR013830">
    <property type="entry name" value="SGNH_hydro"/>
</dbReference>
<feature type="region of interest" description="Disordered" evidence="3">
    <location>
        <begin position="514"/>
        <end position="537"/>
    </location>
</feature>
<dbReference type="SUPFAM" id="SSF69318">
    <property type="entry name" value="Integrin alpha N-terminal domain"/>
    <property type="match status" value="1"/>
</dbReference>
<dbReference type="InterPro" id="IPR013320">
    <property type="entry name" value="ConA-like_dom_sf"/>
</dbReference>
<dbReference type="InterPro" id="IPR013517">
    <property type="entry name" value="FG-GAP"/>
</dbReference>
<accession>A0A927IZI2</accession>
<name>A0A927IZI2_9MICO</name>
<dbReference type="Pfam" id="PF13517">
    <property type="entry name" value="FG-GAP_3"/>
    <property type="match status" value="1"/>
</dbReference>
<dbReference type="EMBL" id="JACYHB010000003">
    <property type="protein sequence ID" value="MBD8078608.1"/>
    <property type="molecule type" value="Genomic_DNA"/>
</dbReference>
<keyword evidence="6" id="KW-1185">Reference proteome</keyword>